<protein>
    <submittedName>
        <fullName evidence="1">Uncharacterized protein</fullName>
    </submittedName>
</protein>
<gene>
    <name evidence="1" type="ORF">CK203_056848</name>
</gene>
<dbReference type="AlphaFoldDB" id="A0A438GQB4"/>
<dbReference type="Proteomes" id="UP000288805">
    <property type="component" value="Unassembled WGS sequence"/>
</dbReference>
<name>A0A438GQB4_VITVI</name>
<reference evidence="1 2" key="1">
    <citation type="journal article" date="2018" name="PLoS Genet.">
        <title>Population sequencing reveals clonal diversity and ancestral inbreeding in the grapevine cultivar Chardonnay.</title>
        <authorList>
            <person name="Roach M.J."/>
            <person name="Johnson D.L."/>
            <person name="Bohlmann J."/>
            <person name="van Vuuren H.J."/>
            <person name="Jones S.J."/>
            <person name="Pretorius I.S."/>
            <person name="Schmidt S.A."/>
            <person name="Borneman A.R."/>
        </authorList>
    </citation>
    <scope>NUCLEOTIDE SEQUENCE [LARGE SCALE GENOMIC DNA]</scope>
    <source>
        <strain evidence="2">cv. Chardonnay</strain>
        <tissue evidence="1">Leaf</tissue>
    </source>
</reference>
<proteinExistence type="predicted"/>
<accession>A0A438GQB4</accession>
<comment type="caution">
    <text evidence="1">The sequence shown here is derived from an EMBL/GenBank/DDBJ whole genome shotgun (WGS) entry which is preliminary data.</text>
</comment>
<evidence type="ECO:0000313" key="1">
    <source>
        <dbReference type="EMBL" id="RVW74393.1"/>
    </source>
</evidence>
<organism evidence="1 2">
    <name type="scientific">Vitis vinifera</name>
    <name type="common">Grape</name>
    <dbReference type="NCBI Taxonomy" id="29760"/>
    <lineage>
        <taxon>Eukaryota</taxon>
        <taxon>Viridiplantae</taxon>
        <taxon>Streptophyta</taxon>
        <taxon>Embryophyta</taxon>
        <taxon>Tracheophyta</taxon>
        <taxon>Spermatophyta</taxon>
        <taxon>Magnoliopsida</taxon>
        <taxon>eudicotyledons</taxon>
        <taxon>Gunneridae</taxon>
        <taxon>Pentapetalae</taxon>
        <taxon>rosids</taxon>
        <taxon>Vitales</taxon>
        <taxon>Vitaceae</taxon>
        <taxon>Viteae</taxon>
        <taxon>Vitis</taxon>
    </lineage>
</organism>
<dbReference type="EMBL" id="QGNW01000371">
    <property type="protein sequence ID" value="RVW74393.1"/>
    <property type="molecule type" value="Genomic_DNA"/>
</dbReference>
<sequence>MLELQRQPVAEGVVAMTEAKICEKVLGQKSGYIKGLGFALNQSHFLNLDHHLLSVKLSWSIDLLRLNYLWRLNNNNLRLNKIELSNWRPWYKDKINIINNLKKYCLMIHFL</sequence>
<evidence type="ECO:0000313" key="2">
    <source>
        <dbReference type="Proteomes" id="UP000288805"/>
    </source>
</evidence>